<dbReference type="Pfam" id="PF21999">
    <property type="entry name" value="IMS_HHH_1"/>
    <property type="match status" value="1"/>
</dbReference>
<feature type="region of interest" description="Disordered" evidence="16">
    <location>
        <begin position="297"/>
        <end position="336"/>
    </location>
</feature>
<evidence type="ECO:0000256" key="4">
    <source>
        <dbReference type="ARBA" id="ARBA00022634"/>
    </source>
</evidence>
<sequence>MINNTGNPNHSSESNKKHNNASTTLFADEGWTDRDHYFKVKKMKLDERWKGQSSLSSNNNNNTSSSSEVSSNHTAPPAKPFFDGLIMNIDGYTEPSNVVLVGLITKHGGSYRQFFDSSVTHLLACELAHSRLKELMKRKHPPIIVHPRWIMDCVKTECLLSVKDYLIVDHTRNTIQHKDLRSFTMVNRMNSANGVIQQKQIEDTSSSSGHHHDVTTTNSHSIHSERNISEASLSSTICDQTKDEIPFNFALTPTTNRSTVKIKKKTQPSQTAQCHQQSAQPVPPLQQKHALIQPPSFHAPPKPPHQKFIPPKRPPTSSENNRHTTNNLMNNTTPNNFENINKDGKHSNKEFLTKSAANDPNFIDHYMNNSRLHFISTWRNKKKQTNPSGSITEKKGLYVVHIDMDCFFASIAMRDNPSLRNKPIAVSYSNDGNSDISSANYCAREFGVRAGMWSKQARELCPELIVVPYEFEKYEEAASKVHEILNNHCERVKIMSIDEAYIEISNELQNGTQEELEKFVSSIRSEIEKETGCTASAGMSTNQLLARMATKVAKPNGQYFLHPNDAVKHIEKLNIEDIPTVGWKTKKFFNEMSVFSCAQLLKYSLTEIKELIGERKGETLYNYLRGVDKRGFFDDSARKSVGVEVNYGIRFTELRQVHEFIDKLSMEISGRLKSEQIKGKEIVLKVKKRREGIIESTKFLGHGICDNFSKSCSVPYFTDDVDMISRKVKDLYKQFEIEPEDFRGIAIQIKKLNNYQPAKDGSSTLTKYLNQAQTETAEPPQDIPSEYDHQNAKHHNNYHTSNDFGKKKSKKHNHDNTDAHAFRMDEYCELDNIAKGGYDQPISFSFIEQMPWDIKREIIHDLTKQKREKEKQERQKQLAENIREVKLEQHSTISEESLTLLFSTQQVDNTSLLQDTIYSWFHENEEDFYNDAEIANLFVELVMQILNQLANDMNLLAAKRIVKFVRKLLVDAQQENLDVVDEQRLEMARSVADTINLAFQQEIVSKQFSDCVVPTF</sequence>
<keyword evidence="7 14" id="KW-0479">Metal-binding</keyword>
<dbReference type="PROSITE" id="PS50172">
    <property type="entry name" value="BRCT"/>
    <property type="match status" value="1"/>
</dbReference>
<evidence type="ECO:0000256" key="13">
    <source>
        <dbReference type="PIRNR" id="PIRNR036573"/>
    </source>
</evidence>
<dbReference type="GeneID" id="68114264"/>
<dbReference type="InterPro" id="IPR036420">
    <property type="entry name" value="BRCT_dom_sf"/>
</dbReference>
<dbReference type="PROSITE" id="PS50173">
    <property type="entry name" value="UMUC"/>
    <property type="match status" value="1"/>
</dbReference>
<feature type="compositionally biased region" description="Low complexity" evidence="16">
    <location>
        <begin position="53"/>
        <end position="72"/>
    </location>
</feature>
<dbReference type="GO" id="GO:0005634">
    <property type="term" value="C:nucleus"/>
    <property type="evidence" value="ECO:0007669"/>
    <property type="project" value="UniProtKB-SubCell"/>
</dbReference>
<keyword evidence="8 13" id="KW-0227">DNA damage</keyword>
<evidence type="ECO:0000256" key="9">
    <source>
        <dbReference type="ARBA" id="ARBA00022842"/>
    </source>
</evidence>
<feature type="binding site" evidence="14">
    <location>
        <position position="499"/>
    </location>
    <ligand>
        <name>Mg(2+)</name>
        <dbReference type="ChEBI" id="CHEBI:18420"/>
        <label>1</label>
    </ligand>
</feature>
<dbReference type="AlphaFoldDB" id="A0A6A5BL98"/>
<proteinExistence type="inferred from homology"/>
<keyword evidence="11 13" id="KW-0234">DNA repair</keyword>
<dbReference type="SMART" id="SM00292">
    <property type="entry name" value="BRCT"/>
    <property type="match status" value="1"/>
</dbReference>
<comment type="subcellular location">
    <subcellularLocation>
        <location evidence="1 13">Nucleus</location>
    </subcellularLocation>
</comment>
<dbReference type="EMBL" id="VFQX01000058">
    <property type="protein sequence ID" value="KAF0973659.1"/>
    <property type="molecule type" value="Genomic_DNA"/>
</dbReference>
<keyword evidence="9 14" id="KW-0460">Magnesium</keyword>
<dbReference type="InterPro" id="IPR036775">
    <property type="entry name" value="DNA_pol_Y-fam_lit_finger_sf"/>
</dbReference>
<dbReference type="Pfam" id="PF11799">
    <property type="entry name" value="IMS_C"/>
    <property type="match status" value="1"/>
</dbReference>
<dbReference type="GO" id="GO:0070987">
    <property type="term" value="P:error-free translesion synthesis"/>
    <property type="evidence" value="ECO:0007669"/>
    <property type="project" value="TreeGrafter"/>
</dbReference>
<dbReference type="InterPro" id="IPR017961">
    <property type="entry name" value="DNA_pol_Y-fam_little_finger"/>
</dbReference>
<dbReference type="PIRSF" id="PIRSF036573">
    <property type="entry name" value="REV1"/>
    <property type="match status" value="1"/>
</dbReference>
<evidence type="ECO:0000256" key="7">
    <source>
        <dbReference type="ARBA" id="ARBA00022723"/>
    </source>
</evidence>
<feature type="region of interest" description="Disordered" evidence="16">
    <location>
        <begin position="49"/>
        <end position="75"/>
    </location>
</feature>
<comment type="cofactor">
    <cofactor evidence="14">
        <name>Mg(2+)</name>
        <dbReference type="ChEBI" id="CHEBI:18420"/>
    </cofactor>
    <text evidence="14">Binds 2 magnesium ions.</text>
</comment>
<dbReference type="FunFam" id="3.30.1490.100:FF:000001">
    <property type="entry name" value="DNA repair protein REV1"/>
    <property type="match status" value="1"/>
</dbReference>
<dbReference type="InterPro" id="IPR001126">
    <property type="entry name" value="UmuC"/>
</dbReference>
<protein>
    <recommendedName>
        <fullName evidence="3 13">DNA repair protein REV1</fullName>
        <ecNumber evidence="13">2.7.7.-</ecNumber>
    </recommendedName>
</protein>
<organism evidence="19 20">
    <name type="scientific">Naegleria fowleri</name>
    <name type="common">Brain eating amoeba</name>
    <dbReference type="NCBI Taxonomy" id="5763"/>
    <lineage>
        <taxon>Eukaryota</taxon>
        <taxon>Discoba</taxon>
        <taxon>Heterolobosea</taxon>
        <taxon>Tetramitia</taxon>
        <taxon>Eutetramitia</taxon>
        <taxon>Vahlkampfiidae</taxon>
        <taxon>Naegleria</taxon>
    </lineage>
</organism>
<keyword evidence="5 13" id="KW-0808">Transferase</keyword>
<dbReference type="VEuPathDB" id="AmoebaDB:NF0085360"/>
<evidence type="ECO:0000256" key="2">
    <source>
        <dbReference type="ARBA" id="ARBA00010945"/>
    </source>
</evidence>
<dbReference type="GO" id="GO:0042276">
    <property type="term" value="P:error-prone translesion synthesis"/>
    <property type="evidence" value="ECO:0007669"/>
    <property type="project" value="InterPro"/>
</dbReference>
<dbReference type="SUPFAM" id="SSF52113">
    <property type="entry name" value="BRCT domain"/>
    <property type="match status" value="1"/>
</dbReference>
<feature type="region of interest" description="Disordered" evidence="16">
    <location>
        <begin position="1"/>
        <end position="20"/>
    </location>
</feature>
<evidence type="ECO:0000256" key="3">
    <source>
        <dbReference type="ARBA" id="ARBA00020399"/>
    </source>
</evidence>
<evidence type="ECO:0000313" key="20">
    <source>
        <dbReference type="Proteomes" id="UP000444721"/>
    </source>
</evidence>
<reference evidence="19 20" key="1">
    <citation type="journal article" date="2019" name="Sci. Rep.">
        <title>Nanopore sequencing improves the draft genome of the human pathogenic amoeba Naegleria fowleri.</title>
        <authorList>
            <person name="Liechti N."/>
            <person name="Schurch N."/>
            <person name="Bruggmann R."/>
            <person name="Wittwer M."/>
        </authorList>
    </citation>
    <scope>NUCLEOTIDE SEQUENCE [LARGE SCALE GENOMIC DNA]</scope>
    <source>
        <strain evidence="19 20">ATCC 30894</strain>
    </source>
</reference>
<evidence type="ECO:0000256" key="15">
    <source>
        <dbReference type="SAM" id="Coils"/>
    </source>
</evidence>
<dbReference type="InterPro" id="IPR043128">
    <property type="entry name" value="Rev_trsase/Diguanyl_cyclase"/>
</dbReference>
<evidence type="ECO:0000256" key="6">
    <source>
        <dbReference type="ARBA" id="ARBA00022695"/>
    </source>
</evidence>
<feature type="coiled-coil region" evidence="15">
    <location>
        <begin position="855"/>
        <end position="889"/>
    </location>
</feature>
<keyword evidence="6 13" id="KW-0548">Nucleotidyltransferase</keyword>
<dbReference type="PANTHER" id="PTHR45990:SF1">
    <property type="entry name" value="DNA REPAIR PROTEIN REV1"/>
    <property type="match status" value="1"/>
</dbReference>
<dbReference type="InterPro" id="IPR001357">
    <property type="entry name" value="BRCT_dom"/>
</dbReference>
<keyword evidence="4 13" id="KW-0237">DNA synthesis</keyword>
<dbReference type="Gene3D" id="3.40.1170.60">
    <property type="match status" value="1"/>
</dbReference>
<dbReference type="Gene3D" id="3.40.50.10190">
    <property type="entry name" value="BRCT domain"/>
    <property type="match status" value="1"/>
</dbReference>
<dbReference type="GO" id="GO:0017125">
    <property type="term" value="F:deoxycytidyl transferase activity"/>
    <property type="evidence" value="ECO:0007669"/>
    <property type="project" value="TreeGrafter"/>
</dbReference>
<dbReference type="NCBIfam" id="NF002677">
    <property type="entry name" value="PRK02406.1"/>
    <property type="match status" value="1"/>
</dbReference>
<feature type="region of interest" description="Disordered" evidence="16">
    <location>
        <begin position="257"/>
        <end position="280"/>
    </location>
</feature>
<feature type="region of interest" description="Disordered" evidence="16">
    <location>
        <begin position="200"/>
        <end position="226"/>
    </location>
</feature>
<feature type="compositionally biased region" description="Polar residues" evidence="16">
    <location>
        <begin position="267"/>
        <end position="280"/>
    </location>
</feature>
<evidence type="ECO:0000256" key="10">
    <source>
        <dbReference type="ARBA" id="ARBA00023125"/>
    </source>
</evidence>
<keyword evidence="10 13" id="KW-0238">DNA-binding</keyword>
<keyword evidence="15" id="KW-0175">Coiled coil</keyword>
<dbReference type="InterPro" id="IPR012112">
    <property type="entry name" value="REV1"/>
</dbReference>
<comment type="caution">
    <text evidence="19">The sequence shown here is derived from an EMBL/GenBank/DDBJ whole genome shotgun (WGS) entry which is preliminary data.</text>
</comment>
<feature type="domain" description="UmuC" evidence="18">
    <location>
        <begin position="399"/>
        <end position="582"/>
    </location>
</feature>
<dbReference type="VEuPathDB" id="AmoebaDB:FDP41_007046"/>
<dbReference type="SUPFAM" id="SSF100879">
    <property type="entry name" value="Lesion bypass DNA polymerase (Y-family), little finger domain"/>
    <property type="match status" value="1"/>
</dbReference>
<evidence type="ECO:0000256" key="5">
    <source>
        <dbReference type="ARBA" id="ARBA00022679"/>
    </source>
</evidence>
<dbReference type="EC" id="2.7.7.-" evidence="13"/>
<dbReference type="Gene3D" id="3.30.70.270">
    <property type="match status" value="1"/>
</dbReference>
<keyword evidence="20" id="KW-1185">Reference proteome</keyword>
<dbReference type="InterPro" id="IPR043502">
    <property type="entry name" value="DNA/RNA_pol_sf"/>
</dbReference>
<dbReference type="InterPro" id="IPR053848">
    <property type="entry name" value="IMS_HHH_1"/>
</dbReference>
<name>A0A6A5BL98_NAEFO</name>
<evidence type="ECO:0000256" key="1">
    <source>
        <dbReference type="ARBA" id="ARBA00004123"/>
    </source>
</evidence>
<dbReference type="GO" id="GO:0003887">
    <property type="term" value="F:DNA-directed DNA polymerase activity"/>
    <property type="evidence" value="ECO:0007669"/>
    <property type="project" value="InterPro"/>
</dbReference>
<feature type="compositionally biased region" description="Low complexity" evidence="16">
    <location>
        <begin position="323"/>
        <end position="336"/>
    </location>
</feature>
<gene>
    <name evidence="19" type="ORF">FDP41_007046</name>
</gene>
<evidence type="ECO:0000259" key="17">
    <source>
        <dbReference type="PROSITE" id="PS50172"/>
    </source>
</evidence>
<dbReference type="FunFam" id="3.40.1170.60:FF:000003">
    <property type="entry name" value="DNA polymerase eta"/>
    <property type="match status" value="1"/>
</dbReference>
<evidence type="ECO:0000256" key="11">
    <source>
        <dbReference type="ARBA" id="ARBA00023204"/>
    </source>
</evidence>
<dbReference type="VEuPathDB" id="AmoebaDB:NfTy_008400"/>
<accession>A0A6A5BL98</accession>
<dbReference type="SUPFAM" id="SSF56672">
    <property type="entry name" value="DNA/RNA polymerases"/>
    <property type="match status" value="1"/>
</dbReference>
<evidence type="ECO:0000256" key="12">
    <source>
        <dbReference type="ARBA" id="ARBA00023242"/>
    </source>
</evidence>
<dbReference type="OrthoDB" id="427711at2759"/>
<dbReference type="VEuPathDB" id="AmoebaDB:NF0085370"/>
<keyword evidence="12 13" id="KW-0539">Nucleus</keyword>
<dbReference type="Gene3D" id="3.30.1490.100">
    <property type="entry name" value="DNA polymerase, Y-family, little finger domain"/>
    <property type="match status" value="1"/>
</dbReference>
<dbReference type="GO" id="GO:0003684">
    <property type="term" value="F:damaged DNA binding"/>
    <property type="evidence" value="ECO:0007669"/>
    <property type="project" value="UniProtKB-UniRule"/>
</dbReference>
<evidence type="ECO:0000256" key="14">
    <source>
        <dbReference type="PIRSR" id="PIRSR036573-2"/>
    </source>
</evidence>
<dbReference type="Gene3D" id="1.10.150.20">
    <property type="entry name" value="5' to 3' exonuclease, C-terminal subdomain"/>
    <property type="match status" value="1"/>
</dbReference>
<evidence type="ECO:0000256" key="8">
    <source>
        <dbReference type="ARBA" id="ARBA00022763"/>
    </source>
</evidence>
<dbReference type="GO" id="GO:0046872">
    <property type="term" value="F:metal ion binding"/>
    <property type="evidence" value="ECO:0007669"/>
    <property type="project" value="UniProtKB-KW"/>
</dbReference>
<dbReference type="Pfam" id="PF16589">
    <property type="entry name" value="BRCT_2"/>
    <property type="match status" value="1"/>
</dbReference>
<feature type="domain" description="BRCT" evidence="17">
    <location>
        <begin position="77"/>
        <end position="167"/>
    </location>
</feature>
<dbReference type="Proteomes" id="UP000444721">
    <property type="component" value="Unassembled WGS sequence"/>
</dbReference>
<dbReference type="OMA" id="EELHKCF"/>
<comment type="similarity">
    <text evidence="2 13">Belongs to the DNA polymerase type-Y family.</text>
</comment>
<evidence type="ECO:0000313" key="19">
    <source>
        <dbReference type="EMBL" id="KAF0973659.1"/>
    </source>
</evidence>
<feature type="binding site" evidence="14">
    <location>
        <position position="498"/>
    </location>
    <ligand>
        <name>Mg(2+)</name>
        <dbReference type="ChEBI" id="CHEBI:18420"/>
        <label>1</label>
    </ligand>
</feature>
<comment type="function">
    <text evidence="13">Deoxycytidyl transferase involved in DNA repair. Transfers a dCMP residue from dCTP to the 3'-end of a DNA primer in a template-dependent reaction. May assist in the first step in the bypass of abasic lesions by the insertion of a nucleotide opposite the lesion. Required for normal induction of mutations by physical and chemical agents.</text>
</comment>
<feature type="binding site" evidence="14">
    <location>
        <position position="403"/>
    </location>
    <ligand>
        <name>Mg(2+)</name>
        <dbReference type="ChEBI" id="CHEBI:18420"/>
        <label>1</label>
    </ligand>
</feature>
<evidence type="ECO:0000256" key="16">
    <source>
        <dbReference type="SAM" id="MobiDB-lite"/>
    </source>
</evidence>
<dbReference type="RefSeq" id="XP_044558372.1">
    <property type="nucleotide sequence ID" value="XM_044710748.1"/>
</dbReference>
<dbReference type="PANTHER" id="PTHR45990">
    <property type="entry name" value="DNA REPAIR PROTEIN REV1"/>
    <property type="match status" value="1"/>
</dbReference>
<dbReference type="GO" id="GO:0006281">
    <property type="term" value="P:DNA repair"/>
    <property type="evidence" value="ECO:0007669"/>
    <property type="project" value="UniProtKB-KW"/>
</dbReference>
<dbReference type="Gene3D" id="6.10.250.1490">
    <property type="match status" value="1"/>
</dbReference>
<evidence type="ECO:0000259" key="18">
    <source>
        <dbReference type="PROSITE" id="PS50173"/>
    </source>
</evidence>
<dbReference type="Pfam" id="PF00817">
    <property type="entry name" value="IMS"/>
    <property type="match status" value="1"/>
</dbReference>